<dbReference type="AlphaFoldDB" id="A0A3N6MIV6"/>
<gene>
    <name evidence="2" type="ORF">EA473_13080</name>
</gene>
<proteinExistence type="predicted"/>
<sequence length="85" mass="8876">MLEREQLIEIVVAVSSIVLMLGAMIYIGQTYGSDGVLQPEGAELLVAVIVGFIFLLTAVGIGLAVTLNDPEDGLEDDDADAQNAA</sequence>
<evidence type="ECO:0000256" key="1">
    <source>
        <dbReference type="SAM" id="Phobius"/>
    </source>
</evidence>
<comment type="caution">
    <text evidence="2">The sequence shown here is derived from an EMBL/GenBank/DDBJ whole genome shotgun (WGS) entry which is preliminary data.</text>
</comment>
<dbReference type="RefSeq" id="WP_124196057.1">
    <property type="nucleotide sequence ID" value="NZ_REGA01000011.1"/>
</dbReference>
<evidence type="ECO:0000313" key="3">
    <source>
        <dbReference type="Proteomes" id="UP000282323"/>
    </source>
</evidence>
<keyword evidence="1" id="KW-0812">Transmembrane</keyword>
<organism evidence="2 3">
    <name type="scientific">Natrarchaeobius chitinivorans</name>
    <dbReference type="NCBI Taxonomy" id="1679083"/>
    <lineage>
        <taxon>Archaea</taxon>
        <taxon>Methanobacteriati</taxon>
        <taxon>Methanobacteriota</taxon>
        <taxon>Stenosarchaea group</taxon>
        <taxon>Halobacteria</taxon>
        <taxon>Halobacteriales</taxon>
        <taxon>Natrialbaceae</taxon>
        <taxon>Natrarchaeobius</taxon>
    </lineage>
</organism>
<dbReference type="Pfam" id="PF24284">
    <property type="entry name" value="DUF7472"/>
    <property type="match status" value="1"/>
</dbReference>
<dbReference type="Proteomes" id="UP000282323">
    <property type="component" value="Unassembled WGS sequence"/>
</dbReference>
<evidence type="ECO:0000313" key="2">
    <source>
        <dbReference type="EMBL" id="RQG94006.1"/>
    </source>
</evidence>
<dbReference type="EMBL" id="REGA01000011">
    <property type="protein sequence ID" value="RQG94006.1"/>
    <property type="molecule type" value="Genomic_DNA"/>
</dbReference>
<feature type="transmembrane region" description="Helical" evidence="1">
    <location>
        <begin position="7"/>
        <end position="28"/>
    </location>
</feature>
<reference evidence="2 3" key="1">
    <citation type="submission" date="2018-10" db="EMBL/GenBank/DDBJ databases">
        <title>Natrarchaeobius chitinivorans gen. nov., sp. nov., and Natrarchaeobius haloalkaliphilus sp. nov., alkaliphilic, chitin-utilizing haloarchaea from hypersaline alkaline lakes.</title>
        <authorList>
            <person name="Sorokin D.Y."/>
            <person name="Elcheninov A.G."/>
            <person name="Kostrikina N.A."/>
            <person name="Bale N.J."/>
            <person name="Sinninghe Damste J.S."/>
            <person name="Khijniak T.V."/>
            <person name="Kublanov I.V."/>
            <person name="Toshchakov S.V."/>
        </authorList>
    </citation>
    <scope>NUCLEOTIDE SEQUENCE [LARGE SCALE GENOMIC DNA]</scope>
    <source>
        <strain evidence="2 3">AArcht4T</strain>
    </source>
</reference>
<keyword evidence="3" id="KW-1185">Reference proteome</keyword>
<name>A0A3N6MIV6_NATCH</name>
<accession>A0A3N6MIV6</accession>
<feature type="transmembrane region" description="Helical" evidence="1">
    <location>
        <begin position="44"/>
        <end position="65"/>
    </location>
</feature>
<dbReference type="OrthoDB" id="170376at2157"/>
<dbReference type="InterPro" id="IPR055895">
    <property type="entry name" value="DUF7472"/>
</dbReference>
<keyword evidence="1" id="KW-0472">Membrane</keyword>
<keyword evidence="1" id="KW-1133">Transmembrane helix</keyword>
<protein>
    <submittedName>
        <fullName evidence="2">Uncharacterized protein</fullName>
    </submittedName>
</protein>